<name>A0AAW2I7P8_9NEOP</name>
<proteinExistence type="inferred from homology"/>
<comment type="similarity">
    <text evidence="1">Belongs to the CWC16 family.</text>
</comment>
<protein>
    <recommendedName>
        <fullName evidence="3">Coiled-coil domain-containing protein 130</fullName>
    </recommendedName>
</protein>
<evidence type="ECO:0000256" key="1">
    <source>
        <dbReference type="ARBA" id="ARBA00005595"/>
    </source>
</evidence>
<dbReference type="PANTHER" id="PTHR12111">
    <property type="entry name" value="SPLICING FACTOR YJU2"/>
    <property type="match status" value="1"/>
</dbReference>
<dbReference type="EMBL" id="JARGDH010000002">
    <property type="protein sequence ID" value="KAL0277668.1"/>
    <property type="molecule type" value="Genomic_DNA"/>
</dbReference>
<evidence type="ECO:0000313" key="2">
    <source>
        <dbReference type="EMBL" id="KAL0277668.1"/>
    </source>
</evidence>
<dbReference type="Pfam" id="PF04502">
    <property type="entry name" value="Saf4_Yju2"/>
    <property type="match status" value="1"/>
</dbReference>
<dbReference type="AlphaFoldDB" id="A0AAW2I7P8"/>
<dbReference type="InterPro" id="IPR007590">
    <property type="entry name" value="Saf4/Yju2"/>
</dbReference>
<organism evidence="2">
    <name type="scientific">Menopon gallinae</name>
    <name type="common">poultry shaft louse</name>
    <dbReference type="NCBI Taxonomy" id="328185"/>
    <lineage>
        <taxon>Eukaryota</taxon>
        <taxon>Metazoa</taxon>
        <taxon>Ecdysozoa</taxon>
        <taxon>Arthropoda</taxon>
        <taxon>Hexapoda</taxon>
        <taxon>Insecta</taxon>
        <taxon>Pterygota</taxon>
        <taxon>Neoptera</taxon>
        <taxon>Paraneoptera</taxon>
        <taxon>Psocodea</taxon>
        <taxon>Troctomorpha</taxon>
        <taxon>Phthiraptera</taxon>
        <taxon>Amblycera</taxon>
        <taxon>Menoponidae</taxon>
        <taxon>Menopon</taxon>
    </lineage>
</organism>
<gene>
    <name evidence="2" type="ORF">PYX00_004880</name>
</gene>
<reference evidence="2" key="1">
    <citation type="journal article" date="2024" name="Gigascience">
        <title>Chromosome-level genome of the poultry shaft louse Menopon gallinae provides insight into the host-switching and adaptive evolution of parasitic lice.</title>
        <authorList>
            <person name="Xu Y."/>
            <person name="Ma L."/>
            <person name="Liu S."/>
            <person name="Liang Y."/>
            <person name="Liu Q."/>
            <person name="He Z."/>
            <person name="Tian L."/>
            <person name="Duan Y."/>
            <person name="Cai W."/>
            <person name="Li H."/>
            <person name="Song F."/>
        </authorList>
    </citation>
    <scope>NUCLEOTIDE SEQUENCE</scope>
    <source>
        <strain evidence="2">Cailab_2023a</strain>
    </source>
</reference>
<dbReference type="GO" id="GO:0005684">
    <property type="term" value="C:U2-type spliceosomal complex"/>
    <property type="evidence" value="ECO:0007669"/>
    <property type="project" value="TreeGrafter"/>
</dbReference>
<dbReference type="GO" id="GO:0000398">
    <property type="term" value="P:mRNA splicing, via spliceosome"/>
    <property type="evidence" value="ECO:0007669"/>
    <property type="project" value="InterPro"/>
</dbReference>
<accession>A0AAW2I7P8</accession>
<evidence type="ECO:0008006" key="3">
    <source>
        <dbReference type="Google" id="ProtNLM"/>
    </source>
</evidence>
<comment type="caution">
    <text evidence="2">The sequence shown here is derived from an EMBL/GenBank/DDBJ whole genome shotgun (WGS) entry which is preliminary data.</text>
</comment>
<dbReference type="GO" id="GO:0071014">
    <property type="term" value="C:post-mRNA release spliceosomal complex"/>
    <property type="evidence" value="ECO:0007669"/>
    <property type="project" value="TreeGrafter"/>
</dbReference>
<dbReference type="PANTHER" id="PTHR12111:SF2">
    <property type="entry name" value="SPLICING FACTOR YJU2B-RELATED"/>
    <property type="match status" value="1"/>
</dbReference>
<sequence>MGERKGTNLYYPPDYDPRKGGINKFQGTHALRERARKLHMGILIIRFEMPFNIWCDGCGNHIGMGVRYNAEKKKIGMYYTTPIYQFRMKCHLCDNHFEIKTDPGNLEYVIVSGARRQENRWDPTKNEQVVPEDKETSKKLFDDAMFKLEHQNKDENVGKKQTERINRLLQRNDDVWKDNFSANLALRKIFRGDKKRQKAEEFKRNLLKKKSSLNIDILPEHPDDIKMASLMCLTPSKSVDEKLDEKRMEIMTKAALPSSSGRQTSFAGLRAEKVLKKTALDHERIGVVAKKSKLVPDYNSSSSENEGV</sequence>